<organism evidence="1 2">
    <name type="scientific">Cinchona calisaya</name>
    <dbReference type="NCBI Taxonomy" id="153742"/>
    <lineage>
        <taxon>Eukaryota</taxon>
        <taxon>Viridiplantae</taxon>
        <taxon>Streptophyta</taxon>
        <taxon>Embryophyta</taxon>
        <taxon>Tracheophyta</taxon>
        <taxon>Spermatophyta</taxon>
        <taxon>Magnoliopsida</taxon>
        <taxon>eudicotyledons</taxon>
        <taxon>Gunneridae</taxon>
        <taxon>Pentapetalae</taxon>
        <taxon>asterids</taxon>
        <taxon>lamiids</taxon>
        <taxon>Gentianales</taxon>
        <taxon>Rubiaceae</taxon>
        <taxon>Cinchonoideae</taxon>
        <taxon>Cinchoneae</taxon>
        <taxon>Cinchona</taxon>
    </lineage>
</organism>
<evidence type="ECO:0000313" key="2">
    <source>
        <dbReference type="Proteomes" id="UP001630127"/>
    </source>
</evidence>
<protein>
    <submittedName>
        <fullName evidence="1">Uncharacterized protein</fullName>
    </submittedName>
</protein>
<reference evidence="1 2" key="1">
    <citation type="submission" date="2024-11" db="EMBL/GenBank/DDBJ databases">
        <title>A near-complete genome assembly of Cinchona calisaya.</title>
        <authorList>
            <person name="Lian D.C."/>
            <person name="Zhao X.W."/>
            <person name="Wei L."/>
        </authorList>
    </citation>
    <scope>NUCLEOTIDE SEQUENCE [LARGE SCALE GENOMIC DNA]</scope>
    <source>
        <tissue evidence="1">Nenye</tissue>
    </source>
</reference>
<gene>
    <name evidence="1" type="ORF">ACH5RR_019759</name>
</gene>
<dbReference type="Proteomes" id="UP001630127">
    <property type="component" value="Unassembled WGS sequence"/>
</dbReference>
<keyword evidence="2" id="KW-1185">Reference proteome</keyword>
<evidence type="ECO:0000313" key="1">
    <source>
        <dbReference type="EMBL" id="KAL3521610.1"/>
    </source>
</evidence>
<sequence length="97" mass="11265">MSTFSEEPELKEFMDFIDNLNNYEKAGVPKGAGTDSDDGFDLGRMRRLMQLLGNPRCKFKNRLFTLLGQREKGQRLHFSPTFYGHEVIQWVVILVHT</sequence>
<proteinExistence type="predicted"/>
<name>A0ABD2ZTV9_9GENT</name>
<dbReference type="EMBL" id="JBJUIK010000008">
    <property type="protein sequence ID" value="KAL3521610.1"/>
    <property type="molecule type" value="Genomic_DNA"/>
</dbReference>
<dbReference type="AlphaFoldDB" id="A0ABD2ZTV9"/>
<comment type="caution">
    <text evidence="1">The sequence shown here is derived from an EMBL/GenBank/DDBJ whole genome shotgun (WGS) entry which is preliminary data.</text>
</comment>
<accession>A0ABD2ZTV9</accession>